<proteinExistence type="predicted"/>
<comment type="caution">
    <text evidence="4">The sequence shown here is derived from an EMBL/GenBank/DDBJ whole genome shotgun (WGS) entry which is preliminary data.</text>
</comment>
<dbReference type="InterPro" id="IPR011006">
    <property type="entry name" value="CheY-like_superfamily"/>
</dbReference>
<dbReference type="Pfam" id="PF00072">
    <property type="entry name" value="Response_reg"/>
    <property type="match status" value="1"/>
</dbReference>
<dbReference type="InterPro" id="IPR001789">
    <property type="entry name" value="Sig_transdc_resp-reg_receiver"/>
</dbReference>
<gene>
    <name evidence="4" type="ORF">ENR64_14240</name>
</gene>
<dbReference type="Gene3D" id="3.40.50.2300">
    <property type="match status" value="1"/>
</dbReference>
<evidence type="ECO:0000313" key="4">
    <source>
        <dbReference type="EMBL" id="HFM98886.1"/>
    </source>
</evidence>
<dbReference type="SMART" id="SM00448">
    <property type="entry name" value="REC"/>
    <property type="match status" value="1"/>
</dbReference>
<name>A0A7C3KEM5_9CYAN</name>
<dbReference type="EMBL" id="DSRU01000212">
    <property type="protein sequence ID" value="HFM98886.1"/>
    <property type="molecule type" value="Genomic_DNA"/>
</dbReference>
<organism evidence="4">
    <name type="scientific">Oscillatoriales cyanobacterium SpSt-418</name>
    <dbReference type="NCBI Taxonomy" id="2282169"/>
    <lineage>
        <taxon>Bacteria</taxon>
        <taxon>Bacillati</taxon>
        <taxon>Cyanobacteriota</taxon>
        <taxon>Cyanophyceae</taxon>
        <taxon>Oscillatoriophycideae</taxon>
        <taxon>Oscillatoriales</taxon>
    </lineage>
</organism>
<dbReference type="SUPFAM" id="SSF52172">
    <property type="entry name" value="CheY-like"/>
    <property type="match status" value="1"/>
</dbReference>
<feature type="modified residue" description="4-aspartylphosphate" evidence="2">
    <location>
        <position position="74"/>
    </location>
</feature>
<dbReference type="InterPro" id="IPR050595">
    <property type="entry name" value="Bact_response_regulator"/>
</dbReference>
<keyword evidence="1 2" id="KW-0597">Phosphoprotein</keyword>
<accession>A0A7C3KEM5</accession>
<dbReference type="PANTHER" id="PTHR44591:SF3">
    <property type="entry name" value="RESPONSE REGULATORY DOMAIN-CONTAINING PROTEIN"/>
    <property type="match status" value="1"/>
</dbReference>
<evidence type="ECO:0000256" key="1">
    <source>
        <dbReference type="ARBA" id="ARBA00022553"/>
    </source>
</evidence>
<dbReference type="GO" id="GO:0000160">
    <property type="term" value="P:phosphorelay signal transduction system"/>
    <property type="evidence" value="ECO:0007669"/>
    <property type="project" value="InterPro"/>
</dbReference>
<dbReference type="PANTHER" id="PTHR44591">
    <property type="entry name" value="STRESS RESPONSE REGULATOR PROTEIN 1"/>
    <property type="match status" value="1"/>
</dbReference>
<dbReference type="PROSITE" id="PS50110">
    <property type="entry name" value="RESPONSE_REGULATORY"/>
    <property type="match status" value="1"/>
</dbReference>
<feature type="domain" description="Response regulatory" evidence="3">
    <location>
        <begin position="25"/>
        <end position="140"/>
    </location>
</feature>
<evidence type="ECO:0000259" key="3">
    <source>
        <dbReference type="PROSITE" id="PS50110"/>
    </source>
</evidence>
<evidence type="ECO:0000256" key="2">
    <source>
        <dbReference type="PROSITE-ProRule" id="PRU00169"/>
    </source>
</evidence>
<reference evidence="4" key="1">
    <citation type="journal article" date="2020" name="mSystems">
        <title>Genome- and Community-Level Interaction Insights into Carbon Utilization and Element Cycling Functions of Hydrothermarchaeota in Hydrothermal Sediment.</title>
        <authorList>
            <person name="Zhou Z."/>
            <person name="Liu Y."/>
            <person name="Xu W."/>
            <person name="Pan J."/>
            <person name="Luo Z.H."/>
            <person name="Li M."/>
        </authorList>
    </citation>
    <scope>NUCLEOTIDE SEQUENCE [LARGE SCALE GENOMIC DNA]</scope>
    <source>
        <strain evidence="4">SpSt-418</strain>
    </source>
</reference>
<protein>
    <submittedName>
        <fullName evidence="4">Response regulator</fullName>
    </submittedName>
</protein>
<sequence>MGKASLFILPHPLNFFTVCDSPTSRILVVDDLGDNLFLLQTVLEAEGYEVDTADNGNLALAKVADSPPDLILMDVTMPDMNGYEVTQQIRQNSSIPFIPILLVTAHEDAYDIQGLALGANDFIRKPIEFDKLLVRIKAFLQFKQNACSP</sequence>
<dbReference type="AlphaFoldDB" id="A0A7C3KEM5"/>